<evidence type="ECO:0000256" key="9">
    <source>
        <dbReference type="ARBA" id="ARBA00034075"/>
    </source>
</evidence>
<evidence type="ECO:0000256" key="6">
    <source>
        <dbReference type="ARBA" id="ARBA00022801"/>
    </source>
</evidence>
<evidence type="ECO:0000256" key="4">
    <source>
        <dbReference type="ARBA" id="ARBA00022651"/>
    </source>
</evidence>
<keyword evidence="7" id="KW-0119">Carbohydrate metabolism</keyword>
<keyword evidence="8" id="KW-0624">Polysaccharide degradation</keyword>
<dbReference type="InterPro" id="IPR043595">
    <property type="entry name" value="FaeB/C/D"/>
</dbReference>
<evidence type="ECO:0000313" key="12">
    <source>
        <dbReference type="Proteomes" id="UP000016935"/>
    </source>
</evidence>
<sequence>MHKLLLTACTLLLCATRGSAQACAAPNSSVALSSTASAILNSSSPPQLYLTSGGRNRSYYIQLPTGYTPNQAYPLVLGFHGSQSIGLYFPLDTKMDDARYSNNKIMVYPDGVGGSWAGPSYHNGTSVDEDIQFVADVIANVKAQFCVDAERVFGVG</sequence>
<dbReference type="HOGENOM" id="CLU_1687781_0_0_1"/>
<dbReference type="GO" id="GO:0045493">
    <property type="term" value="P:xylan catabolic process"/>
    <property type="evidence" value="ECO:0007669"/>
    <property type="project" value="UniProtKB-KW"/>
</dbReference>
<proteinExistence type="predicted"/>
<keyword evidence="4" id="KW-0858">Xylan degradation</keyword>
<name>R0KFY7_EXST2</name>
<gene>
    <name evidence="11" type="ORF">SETTUDRAFT_38881</name>
</gene>
<comment type="catalytic activity">
    <reaction evidence="9">
        <text>feruloyl-polysaccharide + H2O = ferulate + polysaccharide.</text>
        <dbReference type="EC" id="3.1.1.73"/>
    </reaction>
</comment>
<dbReference type="GeneID" id="19404412"/>
<keyword evidence="3" id="KW-0964">Secreted</keyword>
<evidence type="ECO:0000256" key="2">
    <source>
        <dbReference type="ARBA" id="ARBA00013091"/>
    </source>
</evidence>
<dbReference type="GO" id="GO:0005576">
    <property type="term" value="C:extracellular region"/>
    <property type="evidence" value="ECO:0007669"/>
    <property type="project" value="UniProtKB-SubCell"/>
</dbReference>
<evidence type="ECO:0000256" key="7">
    <source>
        <dbReference type="ARBA" id="ARBA00023277"/>
    </source>
</evidence>
<evidence type="ECO:0000256" key="8">
    <source>
        <dbReference type="ARBA" id="ARBA00023326"/>
    </source>
</evidence>
<dbReference type="EMBL" id="KB908548">
    <property type="protein sequence ID" value="EOA88209.1"/>
    <property type="molecule type" value="Genomic_DNA"/>
</dbReference>
<evidence type="ECO:0000256" key="5">
    <source>
        <dbReference type="ARBA" id="ARBA00022729"/>
    </source>
</evidence>
<reference evidence="11 12" key="1">
    <citation type="journal article" date="2012" name="PLoS Pathog.">
        <title>Diverse lifestyles and strategies of plant pathogenesis encoded in the genomes of eighteen Dothideomycetes fungi.</title>
        <authorList>
            <person name="Ohm R.A."/>
            <person name="Feau N."/>
            <person name="Henrissat B."/>
            <person name="Schoch C.L."/>
            <person name="Horwitz B.A."/>
            <person name="Barry K.W."/>
            <person name="Condon B.J."/>
            <person name="Copeland A.C."/>
            <person name="Dhillon B."/>
            <person name="Glaser F."/>
            <person name="Hesse C.N."/>
            <person name="Kosti I."/>
            <person name="LaButti K."/>
            <person name="Lindquist E.A."/>
            <person name="Lucas S."/>
            <person name="Salamov A.A."/>
            <person name="Bradshaw R.E."/>
            <person name="Ciuffetti L."/>
            <person name="Hamelin R.C."/>
            <person name="Kema G.H.J."/>
            <person name="Lawrence C."/>
            <person name="Scott J.A."/>
            <person name="Spatafora J.W."/>
            <person name="Turgeon B.G."/>
            <person name="de Wit P.J.G.M."/>
            <person name="Zhong S."/>
            <person name="Goodwin S.B."/>
            <person name="Grigoriev I.V."/>
        </authorList>
    </citation>
    <scope>NUCLEOTIDE SEQUENCE [LARGE SCALE GENOMIC DNA]</scope>
    <source>
        <strain evidence="12">28A</strain>
    </source>
</reference>
<organism evidence="11 12">
    <name type="scientific">Exserohilum turcicum (strain 28A)</name>
    <name type="common">Northern leaf blight fungus</name>
    <name type="synonym">Setosphaeria turcica</name>
    <dbReference type="NCBI Taxonomy" id="671987"/>
    <lineage>
        <taxon>Eukaryota</taxon>
        <taxon>Fungi</taxon>
        <taxon>Dikarya</taxon>
        <taxon>Ascomycota</taxon>
        <taxon>Pezizomycotina</taxon>
        <taxon>Dothideomycetes</taxon>
        <taxon>Pleosporomycetidae</taxon>
        <taxon>Pleosporales</taxon>
        <taxon>Pleosporineae</taxon>
        <taxon>Pleosporaceae</taxon>
        <taxon>Exserohilum</taxon>
    </lineage>
</organism>
<evidence type="ECO:0000256" key="3">
    <source>
        <dbReference type="ARBA" id="ARBA00022525"/>
    </source>
</evidence>
<evidence type="ECO:0000313" key="11">
    <source>
        <dbReference type="EMBL" id="EOA88209.1"/>
    </source>
</evidence>
<feature type="chain" id="PRO_5004343287" description="feruloyl esterase" evidence="10">
    <location>
        <begin position="21"/>
        <end position="156"/>
    </location>
</feature>
<evidence type="ECO:0000256" key="10">
    <source>
        <dbReference type="SAM" id="SignalP"/>
    </source>
</evidence>
<dbReference type="STRING" id="671987.R0KFY7"/>
<dbReference type="AlphaFoldDB" id="R0KFY7"/>
<dbReference type="Gene3D" id="3.40.50.1820">
    <property type="entry name" value="alpha/beta hydrolase"/>
    <property type="match status" value="1"/>
</dbReference>
<protein>
    <recommendedName>
        <fullName evidence="2">feruloyl esterase</fullName>
        <ecNumber evidence="2">3.1.1.73</ecNumber>
    </recommendedName>
</protein>
<feature type="signal peptide" evidence="10">
    <location>
        <begin position="1"/>
        <end position="20"/>
    </location>
</feature>
<dbReference type="RefSeq" id="XP_008024103.1">
    <property type="nucleotide sequence ID" value="XM_008025912.1"/>
</dbReference>
<keyword evidence="6" id="KW-0378">Hydrolase</keyword>
<evidence type="ECO:0000256" key="1">
    <source>
        <dbReference type="ARBA" id="ARBA00004613"/>
    </source>
</evidence>
<dbReference type="OrthoDB" id="424610at2759"/>
<keyword evidence="5 10" id="KW-0732">Signal</keyword>
<comment type="subcellular location">
    <subcellularLocation>
        <location evidence="1">Secreted</location>
    </subcellularLocation>
</comment>
<dbReference type="Proteomes" id="UP000016935">
    <property type="component" value="Unassembled WGS sequence"/>
</dbReference>
<dbReference type="PANTHER" id="PTHR38050:SF2">
    <property type="entry name" value="FERULOYL ESTERASE C-RELATED"/>
    <property type="match status" value="1"/>
</dbReference>
<dbReference type="EC" id="3.1.1.73" evidence="2"/>
<dbReference type="InterPro" id="IPR029058">
    <property type="entry name" value="AB_hydrolase_fold"/>
</dbReference>
<dbReference type="SUPFAM" id="SSF53474">
    <property type="entry name" value="alpha/beta-Hydrolases"/>
    <property type="match status" value="1"/>
</dbReference>
<keyword evidence="12" id="KW-1185">Reference proteome</keyword>
<dbReference type="PANTHER" id="PTHR38050">
    <property type="match status" value="1"/>
</dbReference>
<dbReference type="GO" id="GO:0030600">
    <property type="term" value="F:feruloyl esterase activity"/>
    <property type="evidence" value="ECO:0007669"/>
    <property type="project" value="UniProtKB-EC"/>
</dbReference>
<reference evidence="11 12" key="2">
    <citation type="journal article" date="2013" name="PLoS Genet.">
        <title>Comparative genome structure, secondary metabolite, and effector coding capacity across Cochliobolus pathogens.</title>
        <authorList>
            <person name="Condon B.J."/>
            <person name="Leng Y."/>
            <person name="Wu D."/>
            <person name="Bushley K.E."/>
            <person name="Ohm R.A."/>
            <person name="Otillar R."/>
            <person name="Martin J."/>
            <person name="Schackwitz W."/>
            <person name="Grimwood J."/>
            <person name="MohdZainudin N."/>
            <person name="Xue C."/>
            <person name="Wang R."/>
            <person name="Manning V.A."/>
            <person name="Dhillon B."/>
            <person name="Tu Z.J."/>
            <person name="Steffenson B.J."/>
            <person name="Salamov A."/>
            <person name="Sun H."/>
            <person name="Lowry S."/>
            <person name="LaButti K."/>
            <person name="Han J."/>
            <person name="Copeland A."/>
            <person name="Lindquist E."/>
            <person name="Barry K."/>
            <person name="Schmutz J."/>
            <person name="Baker S.E."/>
            <person name="Ciuffetti L.M."/>
            <person name="Grigoriev I.V."/>
            <person name="Zhong S."/>
            <person name="Turgeon B.G."/>
        </authorList>
    </citation>
    <scope>NUCLEOTIDE SEQUENCE [LARGE SCALE GENOMIC DNA]</scope>
    <source>
        <strain evidence="12">28A</strain>
    </source>
</reference>
<accession>R0KFY7</accession>